<feature type="compositionally biased region" description="Polar residues" evidence="1">
    <location>
        <begin position="58"/>
        <end position="68"/>
    </location>
</feature>
<evidence type="ECO:0000313" key="2">
    <source>
        <dbReference type="EMBL" id="CAB4797986.1"/>
    </source>
</evidence>
<dbReference type="EMBL" id="CAFAAK010000068">
    <property type="protein sequence ID" value="CAB4797986.1"/>
    <property type="molecule type" value="Genomic_DNA"/>
</dbReference>
<reference evidence="2" key="1">
    <citation type="submission" date="2020-05" db="EMBL/GenBank/DDBJ databases">
        <authorList>
            <person name="Chiriac C."/>
            <person name="Salcher M."/>
            <person name="Ghai R."/>
            <person name="Kavagutti S V."/>
        </authorList>
    </citation>
    <scope>NUCLEOTIDE SEQUENCE</scope>
</reference>
<accession>A0A6J6XRZ0</accession>
<organism evidence="2">
    <name type="scientific">freshwater metagenome</name>
    <dbReference type="NCBI Taxonomy" id="449393"/>
    <lineage>
        <taxon>unclassified sequences</taxon>
        <taxon>metagenomes</taxon>
        <taxon>ecological metagenomes</taxon>
    </lineage>
</organism>
<evidence type="ECO:0000256" key="1">
    <source>
        <dbReference type="SAM" id="MobiDB-lite"/>
    </source>
</evidence>
<gene>
    <name evidence="2" type="ORF">UFOPK3024_00429</name>
</gene>
<protein>
    <submittedName>
        <fullName evidence="2">Unannotated protein</fullName>
    </submittedName>
</protein>
<sequence>MDRLHIAQVDTGNQSVCLVLFGSIAWADRGGDATLCPSSRSSIEHGLRHHENFEITAPSLQGQTQTRDATTDDHHVSTRGPARCRCEKSASQGLARENTHEVTVVIDIVSQPSRWSYRSNALFPPWLQSTTVHHHGKREGPAQGCRDEPTRRTARAPQAH</sequence>
<feature type="region of interest" description="Disordered" evidence="1">
    <location>
        <begin position="58"/>
        <end position="82"/>
    </location>
</feature>
<name>A0A6J6XRZ0_9ZZZZ</name>
<feature type="region of interest" description="Disordered" evidence="1">
    <location>
        <begin position="132"/>
        <end position="160"/>
    </location>
</feature>
<proteinExistence type="predicted"/>
<dbReference type="AlphaFoldDB" id="A0A6J6XRZ0"/>
<dbReference type="AntiFam" id="ANF00152">
    <property type="entry name" value="Shadow ORF (opposite nadB1)"/>
</dbReference>